<evidence type="ECO:0000313" key="11">
    <source>
        <dbReference type="EMBL" id="EEF62794.1"/>
    </source>
</evidence>
<comment type="similarity">
    <text evidence="2">Belongs to the membrane fusion protein (MFP) (TC 8.A.1) family.</text>
</comment>
<evidence type="ECO:0000256" key="3">
    <source>
        <dbReference type="ARBA" id="ARBA00022448"/>
    </source>
</evidence>
<dbReference type="Proteomes" id="UP000003688">
    <property type="component" value="Unassembled WGS sequence"/>
</dbReference>
<dbReference type="Pfam" id="PF25954">
    <property type="entry name" value="Beta-barrel_RND_2"/>
    <property type="match status" value="1"/>
</dbReference>
<feature type="transmembrane region" description="Helical" evidence="6">
    <location>
        <begin position="35"/>
        <end position="55"/>
    </location>
</feature>
<feature type="compositionally biased region" description="Basic and acidic residues" evidence="5">
    <location>
        <begin position="11"/>
        <end position="30"/>
    </location>
</feature>
<dbReference type="Gene3D" id="2.40.50.100">
    <property type="match status" value="1"/>
</dbReference>
<feature type="domain" description="Multidrug resistance protein MdtA-like barrel-sandwich hybrid" evidence="8">
    <location>
        <begin position="103"/>
        <end position="234"/>
    </location>
</feature>
<protein>
    <submittedName>
        <fullName evidence="11">Efflux transporter, RND family, MFP subunit</fullName>
    </submittedName>
</protein>
<dbReference type="STRING" id="320771.Cflav_PD5429"/>
<evidence type="ECO:0000256" key="1">
    <source>
        <dbReference type="ARBA" id="ARBA00004196"/>
    </source>
</evidence>
<evidence type="ECO:0000256" key="5">
    <source>
        <dbReference type="SAM" id="MobiDB-lite"/>
    </source>
</evidence>
<dbReference type="Pfam" id="PF25967">
    <property type="entry name" value="RND-MFP_C"/>
    <property type="match status" value="1"/>
</dbReference>
<dbReference type="PANTHER" id="PTHR30469:SF37">
    <property type="entry name" value="RAGD PROTEIN"/>
    <property type="match status" value="1"/>
</dbReference>
<comment type="caution">
    <text evidence="11">The sequence shown here is derived from an EMBL/GenBank/DDBJ whole genome shotgun (WGS) entry which is preliminary data.</text>
</comment>
<dbReference type="InterPro" id="IPR058624">
    <property type="entry name" value="MdtA-like_HH"/>
</dbReference>
<dbReference type="Pfam" id="PF25917">
    <property type="entry name" value="BSH_RND"/>
    <property type="match status" value="1"/>
</dbReference>
<dbReference type="EMBL" id="ABOX02000003">
    <property type="protein sequence ID" value="EEF62794.1"/>
    <property type="molecule type" value="Genomic_DNA"/>
</dbReference>
<evidence type="ECO:0000259" key="10">
    <source>
        <dbReference type="Pfam" id="PF25967"/>
    </source>
</evidence>
<evidence type="ECO:0000313" key="12">
    <source>
        <dbReference type="Proteomes" id="UP000003688"/>
    </source>
</evidence>
<feature type="domain" description="Multidrug resistance protein MdtA-like C-terminal permuted SH3" evidence="10">
    <location>
        <begin position="329"/>
        <end position="385"/>
    </location>
</feature>
<name>B9XBA9_PEDPL</name>
<keyword evidence="12" id="KW-1185">Reference proteome</keyword>
<reference evidence="11 12" key="1">
    <citation type="journal article" date="2011" name="J. Bacteriol.">
        <title>Genome sequence of 'Pedosphaera parvula' Ellin514, an aerobic Verrucomicrobial isolate from pasture soil.</title>
        <authorList>
            <person name="Kant R."/>
            <person name="van Passel M.W."/>
            <person name="Sangwan P."/>
            <person name="Palva A."/>
            <person name="Lucas S."/>
            <person name="Copeland A."/>
            <person name="Lapidus A."/>
            <person name="Glavina Del Rio T."/>
            <person name="Dalin E."/>
            <person name="Tice H."/>
            <person name="Bruce D."/>
            <person name="Goodwin L."/>
            <person name="Pitluck S."/>
            <person name="Chertkov O."/>
            <person name="Larimer F.W."/>
            <person name="Land M.L."/>
            <person name="Hauser L."/>
            <person name="Brettin T.S."/>
            <person name="Detter J.C."/>
            <person name="Han S."/>
            <person name="de Vos W.M."/>
            <person name="Janssen P.H."/>
            <person name="Smidt H."/>
        </authorList>
    </citation>
    <scope>NUCLEOTIDE SEQUENCE [LARGE SCALE GENOMIC DNA]</scope>
    <source>
        <strain evidence="11 12">Ellin514</strain>
    </source>
</reference>
<evidence type="ECO:0000256" key="4">
    <source>
        <dbReference type="SAM" id="Coils"/>
    </source>
</evidence>
<dbReference type="SUPFAM" id="SSF111369">
    <property type="entry name" value="HlyD-like secretion proteins"/>
    <property type="match status" value="1"/>
</dbReference>
<sequence length="408" mass="44214">MKTLEPNVAPVEKKPELNAHSERHDEETPTHRPKLGWWALLVVVLVIVGVVAGLVPRLRHREQLAKDTLEMGVPTVEVTSAVRGKATAALTLPAEVKPVVEAPIYARASGFIKKWYVDIGAQVKAGEVLADIDTPELNQELEAARAALVRAEADLALARTTSERWTELLKTSSVSEQEAAEKQADLKLKAATVDASKANMQRLTDLQSFAHVTAPFAGTVTSRSIDVGDLINATSGRELFRLADVHTLRVFVRVPQSATPNIEKGLQAVMMVPEWPAKKFQARVVRTSGAIDANSRTLLVELEVDNTNDEVLAGSYAQVAFNDIKQDPALVLPSNTLIFRSDGPQVGVVKPDGKVELRNIVLGRDYGRSLEILSGISVTDKVIVNPSDSLTSGATVRLPETKLADTNK</sequence>
<keyword evidence="6" id="KW-0812">Transmembrane</keyword>
<dbReference type="Gene3D" id="1.10.287.470">
    <property type="entry name" value="Helix hairpin bin"/>
    <property type="match status" value="1"/>
</dbReference>
<feature type="domain" description="CusB-like beta-barrel" evidence="9">
    <location>
        <begin position="252"/>
        <end position="322"/>
    </location>
</feature>
<organism evidence="11 12">
    <name type="scientific">Pedosphaera parvula (strain Ellin514)</name>
    <dbReference type="NCBI Taxonomy" id="320771"/>
    <lineage>
        <taxon>Bacteria</taxon>
        <taxon>Pseudomonadati</taxon>
        <taxon>Verrucomicrobiota</taxon>
        <taxon>Pedosphaerae</taxon>
        <taxon>Pedosphaerales</taxon>
        <taxon>Pedosphaeraceae</taxon>
        <taxon>Pedosphaera</taxon>
    </lineage>
</organism>
<keyword evidence="4" id="KW-0175">Coiled coil</keyword>
<evidence type="ECO:0000256" key="2">
    <source>
        <dbReference type="ARBA" id="ARBA00009477"/>
    </source>
</evidence>
<gene>
    <name evidence="11" type="ORF">Cflav_PD5429</name>
</gene>
<dbReference type="NCBIfam" id="TIGR01730">
    <property type="entry name" value="RND_mfp"/>
    <property type="match status" value="1"/>
</dbReference>
<dbReference type="GO" id="GO:1990281">
    <property type="term" value="C:efflux pump complex"/>
    <property type="evidence" value="ECO:0007669"/>
    <property type="project" value="TreeGrafter"/>
</dbReference>
<dbReference type="InterPro" id="IPR058625">
    <property type="entry name" value="MdtA-like_BSH"/>
</dbReference>
<dbReference type="Pfam" id="PF25876">
    <property type="entry name" value="HH_MFP_RND"/>
    <property type="match status" value="1"/>
</dbReference>
<proteinExistence type="inferred from homology"/>
<evidence type="ECO:0000256" key="6">
    <source>
        <dbReference type="SAM" id="Phobius"/>
    </source>
</evidence>
<dbReference type="AlphaFoldDB" id="B9XBA9"/>
<evidence type="ECO:0000259" key="9">
    <source>
        <dbReference type="Pfam" id="PF25954"/>
    </source>
</evidence>
<accession>B9XBA9</accession>
<feature type="domain" description="Multidrug resistance protein MdtA-like alpha-helical hairpin" evidence="7">
    <location>
        <begin position="141"/>
        <end position="200"/>
    </location>
</feature>
<evidence type="ECO:0000259" key="8">
    <source>
        <dbReference type="Pfam" id="PF25917"/>
    </source>
</evidence>
<dbReference type="OrthoDB" id="9806939at2"/>
<dbReference type="GO" id="GO:0015562">
    <property type="term" value="F:efflux transmembrane transporter activity"/>
    <property type="evidence" value="ECO:0007669"/>
    <property type="project" value="TreeGrafter"/>
</dbReference>
<comment type="subcellular location">
    <subcellularLocation>
        <location evidence="1">Cell envelope</location>
    </subcellularLocation>
</comment>
<keyword evidence="6" id="KW-1133">Transmembrane helix</keyword>
<feature type="region of interest" description="Disordered" evidence="5">
    <location>
        <begin position="1"/>
        <end position="30"/>
    </location>
</feature>
<dbReference type="InterPro" id="IPR058792">
    <property type="entry name" value="Beta-barrel_RND_2"/>
</dbReference>
<dbReference type="PANTHER" id="PTHR30469">
    <property type="entry name" value="MULTIDRUG RESISTANCE PROTEIN MDTA"/>
    <property type="match status" value="1"/>
</dbReference>
<keyword evidence="6" id="KW-0472">Membrane</keyword>
<dbReference type="Gene3D" id="2.40.30.170">
    <property type="match status" value="1"/>
</dbReference>
<dbReference type="RefSeq" id="WP_007413107.1">
    <property type="nucleotide sequence ID" value="NZ_ABOX02000003.1"/>
</dbReference>
<feature type="coiled-coil region" evidence="4">
    <location>
        <begin position="134"/>
        <end position="161"/>
    </location>
</feature>
<dbReference type="InterPro" id="IPR006143">
    <property type="entry name" value="RND_pump_MFP"/>
</dbReference>
<evidence type="ECO:0000259" key="7">
    <source>
        <dbReference type="Pfam" id="PF25876"/>
    </source>
</evidence>
<dbReference type="InterPro" id="IPR058627">
    <property type="entry name" value="MdtA-like_C"/>
</dbReference>
<keyword evidence="3" id="KW-0813">Transport</keyword>
<dbReference type="Gene3D" id="2.40.420.20">
    <property type="match status" value="1"/>
</dbReference>